<dbReference type="EMBL" id="LKMD01000105">
    <property type="protein sequence ID" value="PIA92513.1"/>
    <property type="molecule type" value="Genomic_DNA"/>
</dbReference>
<feature type="compositionally biased region" description="Basic and acidic residues" evidence="1">
    <location>
        <begin position="19"/>
        <end position="29"/>
    </location>
</feature>
<organism evidence="2 4">
    <name type="scientific">Cercospora beticola</name>
    <name type="common">Sugarbeet leaf spot fungus</name>
    <dbReference type="NCBI Taxonomy" id="122368"/>
    <lineage>
        <taxon>Eukaryota</taxon>
        <taxon>Fungi</taxon>
        <taxon>Dikarya</taxon>
        <taxon>Ascomycota</taxon>
        <taxon>Pezizomycotina</taxon>
        <taxon>Dothideomycetes</taxon>
        <taxon>Dothideomycetidae</taxon>
        <taxon>Mycosphaerellales</taxon>
        <taxon>Mycosphaerellaceae</taxon>
        <taxon>Cercospora</taxon>
    </lineage>
</organism>
<dbReference type="OrthoDB" id="10432001at2759"/>
<dbReference type="Proteomes" id="UP000230605">
    <property type="component" value="Chromosome 4"/>
</dbReference>
<feature type="region of interest" description="Disordered" evidence="1">
    <location>
        <begin position="79"/>
        <end position="103"/>
    </location>
</feature>
<proteinExistence type="predicted"/>
<accession>A0A2G5HJX4</accession>
<name>A0A2G5HJX4_CERBT</name>
<evidence type="ECO:0000313" key="3">
    <source>
        <dbReference type="EMBL" id="WPB01775.1"/>
    </source>
</evidence>
<keyword evidence="5" id="KW-1185">Reference proteome</keyword>
<protein>
    <submittedName>
        <fullName evidence="2">Uncharacterized protein</fullName>
    </submittedName>
</protein>
<evidence type="ECO:0000313" key="2">
    <source>
        <dbReference type="EMBL" id="PIA92513.1"/>
    </source>
</evidence>
<evidence type="ECO:0000313" key="5">
    <source>
        <dbReference type="Proteomes" id="UP001302367"/>
    </source>
</evidence>
<reference evidence="3 5" key="2">
    <citation type="submission" date="2023-09" db="EMBL/GenBank/DDBJ databases">
        <title>Complete-Gapless Cercospora beticola genome.</title>
        <authorList>
            <person name="Wyatt N.A."/>
            <person name="Spanner R.E."/>
            <person name="Bolton M.D."/>
        </authorList>
    </citation>
    <scope>NUCLEOTIDE SEQUENCE [LARGE SCALE GENOMIC DNA]</scope>
    <source>
        <strain evidence="3">Cb09-40</strain>
    </source>
</reference>
<reference evidence="2 4" key="1">
    <citation type="submission" date="2015-10" db="EMBL/GenBank/DDBJ databases">
        <title>The cercosporin biosynthetic gene cluster was horizontally transferred to several fungal lineages and shown to be expanded in Cercospora beticola based on microsynteny with recipient genomes.</title>
        <authorList>
            <person name="De Jonge R."/>
            <person name="Ebert M.K."/>
            <person name="Suttle J.C."/>
            <person name="Jurick Ii W.M."/>
            <person name="Secor G.A."/>
            <person name="Thomma B.P."/>
            <person name="Van De Peer Y."/>
            <person name="Bolton M.D."/>
        </authorList>
    </citation>
    <scope>NUCLEOTIDE SEQUENCE [LARGE SCALE GENOMIC DNA]</scope>
    <source>
        <strain evidence="2 4">09-40</strain>
    </source>
</reference>
<sequence>MNAQETAHHTFKKPIVQDPIERHEQLRGPSKLERELETRRLTDSKHAPRFSIVQSEHYEDWLQNPPHPAGRRRSYHTLASTPAYQRGKVPVKNRFEPLQTEGSKTWEQEEEFRYKF</sequence>
<dbReference type="AlphaFoldDB" id="A0A2G5HJX4"/>
<feature type="region of interest" description="Disordered" evidence="1">
    <location>
        <begin position="1"/>
        <end position="29"/>
    </location>
</feature>
<gene>
    <name evidence="2" type="ORF">CB0940_04527</name>
    <name evidence="3" type="ORF">RHO25_006407</name>
</gene>
<evidence type="ECO:0000313" key="4">
    <source>
        <dbReference type="Proteomes" id="UP000230605"/>
    </source>
</evidence>
<dbReference type="EMBL" id="CP134187">
    <property type="protein sequence ID" value="WPB01775.1"/>
    <property type="molecule type" value="Genomic_DNA"/>
</dbReference>
<dbReference type="Proteomes" id="UP001302367">
    <property type="component" value="Chromosome 4"/>
</dbReference>
<evidence type="ECO:0000256" key="1">
    <source>
        <dbReference type="SAM" id="MobiDB-lite"/>
    </source>
</evidence>